<feature type="region of interest" description="Disordered" evidence="1">
    <location>
        <begin position="50"/>
        <end position="88"/>
    </location>
</feature>
<evidence type="ECO:0000256" key="1">
    <source>
        <dbReference type="SAM" id="MobiDB-lite"/>
    </source>
</evidence>
<accession>A0A9N8YYA2</accession>
<sequence length="195" mass="22585">MCTTYPILNLVYPCIYILKQIFAPKIEENETVDSYLDLIYSPLTKDDILESTEDDDSSSTSDDNDIPTAENKDRDRGQDQNRKHTTKKNENVDVSQIECLLSACTQNLIKKVRAAIYLSLKKLWEIPLEIFLIAMILDSRMKNFSFADINGENIEVNTSVADNNQTQVQDKVTHYLCYPDESRNIDLLIWWQEHQ</sequence>
<protein>
    <submittedName>
        <fullName evidence="2">21917_t:CDS:1</fullName>
    </submittedName>
</protein>
<gene>
    <name evidence="2" type="ORF">CPELLU_LOCUS380</name>
</gene>
<feature type="compositionally biased region" description="Acidic residues" evidence="1">
    <location>
        <begin position="50"/>
        <end position="65"/>
    </location>
</feature>
<feature type="compositionally biased region" description="Basic and acidic residues" evidence="1">
    <location>
        <begin position="70"/>
        <end position="88"/>
    </location>
</feature>
<evidence type="ECO:0000313" key="2">
    <source>
        <dbReference type="EMBL" id="CAG8455768.1"/>
    </source>
</evidence>
<proteinExistence type="predicted"/>
<dbReference type="AlphaFoldDB" id="A0A9N8YYA2"/>
<evidence type="ECO:0000313" key="3">
    <source>
        <dbReference type="Proteomes" id="UP000789759"/>
    </source>
</evidence>
<organism evidence="2 3">
    <name type="scientific">Cetraspora pellucida</name>
    <dbReference type="NCBI Taxonomy" id="1433469"/>
    <lineage>
        <taxon>Eukaryota</taxon>
        <taxon>Fungi</taxon>
        <taxon>Fungi incertae sedis</taxon>
        <taxon>Mucoromycota</taxon>
        <taxon>Glomeromycotina</taxon>
        <taxon>Glomeromycetes</taxon>
        <taxon>Diversisporales</taxon>
        <taxon>Gigasporaceae</taxon>
        <taxon>Cetraspora</taxon>
    </lineage>
</organism>
<name>A0A9N8YYA2_9GLOM</name>
<feature type="non-terminal residue" evidence="2">
    <location>
        <position position="195"/>
    </location>
</feature>
<reference evidence="2" key="1">
    <citation type="submission" date="2021-06" db="EMBL/GenBank/DDBJ databases">
        <authorList>
            <person name="Kallberg Y."/>
            <person name="Tangrot J."/>
            <person name="Rosling A."/>
        </authorList>
    </citation>
    <scope>NUCLEOTIDE SEQUENCE</scope>
    <source>
        <strain evidence="2">FL966</strain>
    </source>
</reference>
<dbReference type="Proteomes" id="UP000789759">
    <property type="component" value="Unassembled WGS sequence"/>
</dbReference>
<dbReference type="OrthoDB" id="2435819at2759"/>
<dbReference type="EMBL" id="CAJVQA010000099">
    <property type="protein sequence ID" value="CAG8455768.1"/>
    <property type="molecule type" value="Genomic_DNA"/>
</dbReference>
<comment type="caution">
    <text evidence="2">The sequence shown here is derived from an EMBL/GenBank/DDBJ whole genome shotgun (WGS) entry which is preliminary data.</text>
</comment>
<keyword evidence="3" id="KW-1185">Reference proteome</keyword>